<evidence type="ECO:0000259" key="1">
    <source>
        <dbReference type="Pfam" id="PF13392"/>
    </source>
</evidence>
<dbReference type="Proteomes" id="UP001235030">
    <property type="component" value="Chromosome"/>
</dbReference>
<feature type="domain" description="HNH nuclease" evidence="1">
    <location>
        <begin position="104"/>
        <end position="145"/>
    </location>
</feature>
<reference evidence="2 3" key="1">
    <citation type="submission" date="2022-07" db="EMBL/GenBank/DDBJ databases">
        <title>Genome sequence of Terrisporobacter mayombei DSM6539.</title>
        <authorList>
            <person name="Boeer T."/>
            <person name="Bengelsdorf F.R."/>
            <person name="Daniel R."/>
            <person name="Poehlein A."/>
        </authorList>
    </citation>
    <scope>NUCLEOTIDE SEQUENCE [LARGE SCALE GENOMIC DNA]</scope>
    <source>
        <strain evidence="2 3">DSM 6539</strain>
    </source>
</reference>
<keyword evidence="3" id="KW-1185">Reference proteome</keyword>
<dbReference type="Gene3D" id="3.90.75.20">
    <property type="match status" value="1"/>
</dbReference>
<proteinExistence type="predicted"/>
<dbReference type="RefSeq" id="WP_228104867.1">
    <property type="nucleotide sequence ID" value="NZ_CP101637.1"/>
</dbReference>
<sequence length="181" mass="21129">MQVRSLPKVSSKRHRWTKDEEEYFKSIIEGRHYRDIAKLMINKFGYEFKPEQLRKKAYDLGIKTGLDGGFKKGHLKNSAEIGSESTNRDGYVIVKVAHPNIWEHKHRMIYEKANGKIPKGHYLLFADKNKLNVSLDNLILVSNRELLIMNQYNLIHDNKELTITGLNIAKLIIQISEVKRR</sequence>
<dbReference type="InterPro" id="IPR003615">
    <property type="entry name" value="HNH_nuc"/>
</dbReference>
<dbReference type="SUPFAM" id="SSF54060">
    <property type="entry name" value="His-Me finger endonucleases"/>
    <property type="match status" value="1"/>
</dbReference>
<dbReference type="InterPro" id="IPR044925">
    <property type="entry name" value="His-Me_finger_sf"/>
</dbReference>
<evidence type="ECO:0000313" key="3">
    <source>
        <dbReference type="Proteomes" id="UP001235030"/>
    </source>
</evidence>
<accession>A0ABY9Q0T4</accession>
<protein>
    <recommendedName>
        <fullName evidence="1">HNH nuclease domain-containing protein</fullName>
    </recommendedName>
</protein>
<dbReference type="Pfam" id="PF13392">
    <property type="entry name" value="HNH_3"/>
    <property type="match status" value="1"/>
</dbReference>
<name>A0ABY9Q0T4_9FIRM</name>
<gene>
    <name evidence="2" type="ORF">TEMA_09560</name>
</gene>
<evidence type="ECO:0000313" key="2">
    <source>
        <dbReference type="EMBL" id="WMT80635.1"/>
    </source>
</evidence>
<dbReference type="EMBL" id="CP101637">
    <property type="protein sequence ID" value="WMT80635.1"/>
    <property type="molecule type" value="Genomic_DNA"/>
</dbReference>
<organism evidence="2 3">
    <name type="scientific">Terrisporobacter mayombei</name>
    <dbReference type="NCBI Taxonomy" id="1541"/>
    <lineage>
        <taxon>Bacteria</taxon>
        <taxon>Bacillati</taxon>
        <taxon>Bacillota</taxon>
        <taxon>Clostridia</taxon>
        <taxon>Peptostreptococcales</taxon>
        <taxon>Peptostreptococcaceae</taxon>
        <taxon>Terrisporobacter</taxon>
    </lineage>
</organism>